<dbReference type="AlphaFoldDB" id="A0A2M7RFQ7"/>
<feature type="transmembrane region" description="Helical" evidence="1">
    <location>
        <begin position="6"/>
        <end position="27"/>
    </location>
</feature>
<evidence type="ECO:0000256" key="1">
    <source>
        <dbReference type="SAM" id="Phobius"/>
    </source>
</evidence>
<organism evidence="2 3">
    <name type="scientific">Candidatus Komeilibacteria bacterium CG_4_10_14_0_8_um_filter_37_78</name>
    <dbReference type="NCBI Taxonomy" id="1974471"/>
    <lineage>
        <taxon>Bacteria</taxon>
        <taxon>Candidatus Komeiliibacteriota</taxon>
    </lineage>
</organism>
<name>A0A2M7RFQ7_9BACT</name>
<sequence length="263" mass="29603">MSGIMWFIIIAVIIFFIGVSIAFGIFLGKSREGNLKAVNSEDDADAAKPKDKEIGAENESLVKVWMKKHGSKIVSLVLLLCFLFSSPYYLTFVWHSFPVQMVLVMTLVLTVAIVNALKSERSGNGATILAGLWILLLLINAYLYTRCGQEDNFLMWGYTYEKGKSQHQTIIDQTPKYEKYRSSAVAVTSDWQTVNQQQSGKNLLTIQKGEALKIKKGRFPLRVAGVSDEIAADTRECTIVYSRETEITFEFSGDKVWYKVIKT</sequence>
<keyword evidence="1" id="KW-1133">Transmembrane helix</keyword>
<comment type="caution">
    <text evidence="2">The sequence shown here is derived from an EMBL/GenBank/DDBJ whole genome shotgun (WGS) entry which is preliminary data.</text>
</comment>
<protein>
    <submittedName>
        <fullName evidence="2">Uncharacterized protein</fullName>
    </submittedName>
</protein>
<feature type="transmembrane region" description="Helical" evidence="1">
    <location>
        <begin position="124"/>
        <end position="144"/>
    </location>
</feature>
<keyword evidence="1" id="KW-0812">Transmembrane</keyword>
<evidence type="ECO:0000313" key="3">
    <source>
        <dbReference type="Proteomes" id="UP000228689"/>
    </source>
</evidence>
<keyword evidence="1" id="KW-0472">Membrane</keyword>
<gene>
    <name evidence="2" type="ORF">COY67_00070</name>
</gene>
<feature type="transmembrane region" description="Helical" evidence="1">
    <location>
        <begin position="97"/>
        <end position="117"/>
    </location>
</feature>
<evidence type="ECO:0000313" key="2">
    <source>
        <dbReference type="EMBL" id="PIY95417.1"/>
    </source>
</evidence>
<proteinExistence type="predicted"/>
<accession>A0A2M7RFQ7</accession>
<dbReference type="Proteomes" id="UP000228689">
    <property type="component" value="Unassembled WGS sequence"/>
</dbReference>
<feature type="transmembrane region" description="Helical" evidence="1">
    <location>
        <begin position="73"/>
        <end position="91"/>
    </location>
</feature>
<dbReference type="EMBL" id="PFMC01000003">
    <property type="protein sequence ID" value="PIY95417.1"/>
    <property type="molecule type" value="Genomic_DNA"/>
</dbReference>
<reference evidence="3" key="1">
    <citation type="submission" date="2017-09" db="EMBL/GenBank/DDBJ databases">
        <title>Depth-based differentiation of microbial function through sediment-hosted aquifers and enrichment of novel symbionts in the deep terrestrial subsurface.</title>
        <authorList>
            <person name="Probst A.J."/>
            <person name="Ladd B."/>
            <person name="Jarett J.K."/>
            <person name="Geller-Mcgrath D.E."/>
            <person name="Sieber C.M.K."/>
            <person name="Emerson J.B."/>
            <person name="Anantharaman K."/>
            <person name="Thomas B.C."/>
            <person name="Malmstrom R."/>
            <person name="Stieglmeier M."/>
            <person name="Klingl A."/>
            <person name="Woyke T."/>
            <person name="Ryan C.M."/>
            <person name="Banfield J.F."/>
        </authorList>
    </citation>
    <scope>NUCLEOTIDE SEQUENCE [LARGE SCALE GENOMIC DNA]</scope>
</reference>